<evidence type="ECO:0000313" key="2">
    <source>
        <dbReference type="Proteomes" id="UP001597237"/>
    </source>
</evidence>
<dbReference type="Proteomes" id="UP001597237">
    <property type="component" value="Unassembled WGS sequence"/>
</dbReference>
<organism evidence="1 2">
    <name type="scientific">Phenylobacterium terrae</name>
    <dbReference type="NCBI Taxonomy" id="2665495"/>
    <lineage>
        <taxon>Bacteria</taxon>
        <taxon>Pseudomonadati</taxon>
        <taxon>Pseudomonadota</taxon>
        <taxon>Alphaproteobacteria</taxon>
        <taxon>Caulobacterales</taxon>
        <taxon>Caulobacteraceae</taxon>
        <taxon>Phenylobacterium</taxon>
    </lineage>
</organism>
<dbReference type="EMBL" id="JBHUEY010000001">
    <property type="protein sequence ID" value="MFD1781893.1"/>
    <property type="molecule type" value="Genomic_DNA"/>
</dbReference>
<keyword evidence="2" id="KW-1185">Reference proteome</keyword>
<dbReference type="RefSeq" id="WP_377281274.1">
    <property type="nucleotide sequence ID" value="NZ_JBHRSI010000003.1"/>
</dbReference>
<comment type="caution">
    <text evidence="1">The sequence shown here is derived from an EMBL/GenBank/DDBJ whole genome shotgun (WGS) entry which is preliminary data.</text>
</comment>
<evidence type="ECO:0008006" key="3">
    <source>
        <dbReference type="Google" id="ProtNLM"/>
    </source>
</evidence>
<proteinExistence type="predicted"/>
<gene>
    <name evidence="1" type="ORF">ACFSC0_00670</name>
</gene>
<protein>
    <recommendedName>
        <fullName evidence="3">DUF5678 domain-containing protein</fullName>
    </recommendedName>
</protein>
<reference evidence="2" key="1">
    <citation type="journal article" date="2019" name="Int. J. Syst. Evol. Microbiol.">
        <title>The Global Catalogue of Microorganisms (GCM) 10K type strain sequencing project: providing services to taxonomists for standard genome sequencing and annotation.</title>
        <authorList>
            <consortium name="The Broad Institute Genomics Platform"/>
            <consortium name="The Broad Institute Genome Sequencing Center for Infectious Disease"/>
            <person name="Wu L."/>
            <person name="Ma J."/>
        </authorList>
    </citation>
    <scope>NUCLEOTIDE SEQUENCE [LARGE SCALE GENOMIC DNA]</scope>
    <source>
        <strain evidence="2">DFY28</strain>
    </source>
</reference>
<sequence>MASLMEDIAAFDRMRPDLEAKHRREWVLFHDGALVGVFPDFESAAALAVDRFGDGPHLIRQVGAGPVQLTGGMVFRPAHALDTGGL</sequence>
<accession>A0ABW4MVW3</accession>
<name>A0ABW4MVW3_9CAUL</name>
<evidence type="ECO:0000313" key="1">
    <source>
        <dbReference type="EMBL" id="MFD1781893.1"/>
    </source>
</evidence>